<reference evidence="8" key="1">
    <citation type="submission" date="2016-03" db="EMBL/GenBank/DDBJ databases">
        <title>Updated assembly of Pseudogymnoascus destructans, the fungus causing white-nose syndrome of bats.</title>
        <authorList>
            <person name="Palmer J.M."/>
            <person name="Drees K.P."/>
            <person name="Foster J.T."/>
            <person name="Lindner D.L."/>
        </authorList>
    </citation>
    <scope>NUCLEOTIDE SEQUENCE [LARGE SCALE GENOMIC DNA]</scope>
    <source>
        <strain evidence="8">20631-21</strain>
    </source>
</reference>
<gene>
    <name evidence="8" type="ORF">VC83_02964</name>
</gene>
<feature type="chain" id="PRO_5008056521" description="FAD-binding domain-containing protein" evidence="6">
    <location>
        <begin position="22"/>
        <end position="410"/>
    </location>
</feature>
<evidence type="ECO:0000256" key="4">
    <source>
        <dbReference type="ARBA" id="ARBA00023002"/>
    </source>
</evidence>
<dbReference type="RefSeq" id="XP_024325527.1">
    <property type="nucleotide sequence ID" value="XM_024466614.1"/>
</dbReference>
<dbReference type="PANTHER" id="PTHR47178:SF1">
    <property type="entry name" value="FAD-BINDING DOMAIN-CONTAINING PROTEIN-RELATED"/>
    <property type="match status" value="1"/>
</dbReference>
<sequence length="410" mass="44795">MPSPPPHTLIIGAGITGLVLAQALRKHHAASSPTAPLPFTIYERDPNPTHRGAGWGLTIHWALPDFEALLPADLVARLPETFVDTAAVAEGLTGNFLLFDLQHGSERFRVPPNTRIRVSRERLRRLLMDGLDIQWSKTIASIDTTTPAAVTASFTDGTTATGTHLIGADGSHSRVRTFLSPSPQNHILPVRLLGTSVPYSSTRCLPIRALDPFFFQATDPATDAFFWFSFLSVPTDPAEDRECQILVSWPFRKGFLGREEPVETPAVGERVAWMKEVTKGWVEPFRGIVADIPGGAEVKSLALEDWLPPAEGFDSRDGRVTLIGDAAHAMTMYRGEAANHGIADVASLVKELFAESDADPPSPIDRYAAEMIPRARVAVLNSRRACLDAHDHEKICETSPLVARRVVVLE</sequence>
<feature type="domain" description="FAD-binding" evidence="7">
    <location>
        <begin position="316"/>
        <end position="379"/>
    </location>
</feature>
<evidence type="ECO:0000313" key="8">
    <source>
        <dbReference type="EMBL" id="OAF60245.1"/>
    </source>
</evidence>
<dbReference type="Gene3D" id="3.50.50.60">
    <property type="entry name" value="FAD/NAD(P)-binding domain"/>
    <property type="match status" value="1"/>
</dbReference>
<keyword evidence="4" id="KW-0560">Oxidoreductase</keyword>
<dbReference type="Proteomes" id="UP000077154">
    <property type="component" value="Unassembled WGS sequence"/>
</dbReference>
<name>A0A177ADR1_9PEZI</name>
<dbReference type="GO" id="GO:0004497">
    <property type="term" value="F:monooxygenase activity"/>
    <property type="evidence" value="ECO:0007669"/>
    <property type="project" value="UniProtKB-KW"/>
</dbReference>
<keyword evidence="6" id="KW-0732">Signal</keyword>
<dbReference type="GeneID" id="36286041"/>
<protein>
    <recommendedName>
        <fullName evidence="7">FAD-binding domain-containing protein</fullName>
    </recommendedName>
</protein>
<dbReference type="OrthoDB" id="47494at2759"/>
<evidence type="ECO:0000256" key="5">
    <source>
        <dbReference type="ARBA" id="ARBA00023033"/>
    </source>
</evidence>
<evidence type="ECO:0000256" key="2">
    <source>
        <dbReference type="ARBA" id="ARBA00022630"/>
    </source>
</evidence>
<proteinExistence type="predicted"/>
<keyword evidence="5" id="KW-0503">Monooxygenase</keyword>
<dbReference type="SUPFAM" id="SSF51905">
    <property type="entry name" value="FAD/NAD(P)-binding domain"/>
    <property type="match status" value="1"/>
</dbReference>
<keyword evidence="3" id="KW-0274">FAD</keyword>
<evidence type="ECO:0000259" key="7">
    <source>
        <dbReference type="Pfam" id="PF01494"/>
    </source>
</evidence>
<dbReference type="InterPro" id="IPR002938">
    <property type="entry name" value="FAD-bd"/>
</dbReference>
<comment type="cofactor">
    <cofactor evidence="1">
        <name>FAD</name>
        <dbReference type="ChEBI" id="CHEBI:57692"/>
    </cofactor>
</comment>
<dbReference type="InterPro" id="IPR036188">
    <property type="entry name" value="FAD/NAD-bd_sf"/>
</dbReference>
<dbReference type="Pfam" id="PF01494">
    <property type="entry name" value="FAD_binding_3"/>
    <property type="match status" value="1"/>
</dbReference>
<dbReference type="EMBL" id="KV441392">
    <property type="protein sequence ID" value="OAF60245.1"/>
    <property type="molecule type" value="Genomic_DNA"/>
</dbReference>
<organism evidence="8">
    <name type="scientific">Pseudogymnoascus destructans</name>
    <dbReference type="NCBI Taxonomy" id="655981"/>
    <lineage>
        <taxon>Eukaryota</taxon>
        <taxon>Fungi</taxon>
        <taxon>Dikarya</taxon>
        <taxon>Ascomycota</taxon>
        <taxon>Pezizomycotina</taxon>
        <taxon>Leotiomycetes</taxon>
        <taxon>Thelebolales</taxon>
        <taxon>Thelebolaceae</taxon>
        <taxon>Pseudogymnoascus</taxon>
    </lineage>
</organism>
<dbReference type="PANTHER" id="PTHR47178">
    <property type="entry name" value="MONOOXYGENASE, FAD-BINDING"/>
    <property type="match status" value="1"/>
</dbReference>
<evidence type="ECO:0000256" key="1">
    <source>
        <dbReference type="ARBA" id="ARBA00001974"/>
    </source>
</evidence>
<keyword evidence="2" id="KW-0285">Flavoprotein</keyword>
<accession>A0A177ADR1</accession>
<dbReference type="VEuPathDB" id="FungiDB:GMDG_06515"/>
<evidence type="ECO:0000256" key="6">
    <source>
        <dbReference type="SAM" id="SignalP"/>
    </source>
</evidence>
<evidence type="ECO:0000256" key="3">
    <source>
        <dbReference type="ARBA" id="ARBA00022827"/>
    </source>
</evidence>
<feature type="signal peptide" evidence="6">
    <location>
        <begin position="1"/>
        <end position="21"/>
    </location>
</feature>
<dbReference type="GO" id="GO:0071949">
    <property type="term" value="F:FAD binding"/>
    <property type="evidence" value="ECO:0007669"/>
    <property type="project" value="InterPro"/>
</dbReference>
<dbReference type="PRINTS" id="PR00420">
    <property type="entry name" value="RNGMNOXGNASE"/>
</dbReference>
<dbReference type="AlphaFoldDB" id="A0A177ADR1"/>
<dbReference type="eggNOG" id="KOG2614">
    <property type="taxonomic scope" value="Eukaryota"/>
</dbReference>